<feature type="region of interest" description="Disordered" evidence="4">
    <location>
        <begin position="1099"/>
        <end position="1203"/>
    </location>
</feature>
<organism evidence="6 7">
    <name type="scientific">Gallus gallus</name>
    <name type="common">Chicken</name>
    <dbReference type="NCBI Taxonomy" id="9031"/>
    <lineage>
        <taxon>Eukaryota</taxon>
        <taxon>Metazoa</taxon>
        <taxon>Chordata</taxon>
        <taxon>Craniata</taxon>
        <taxon>Vertebrata</taxon>
        <taxon>Euteleostomi</taxon>
        <taxon>Archelosauria</taxon>
        <taxon>Archosauria</taxon>
        <taxon>Dinosauria</taxon>
        <taxon>Saurischia</taxon>
        <taxon>Theropoda</taxon>
        <taxon>Coelurosauria</taxon>
        <taxon>Aves</taxon>
        <taxon>Neognathae</taxon>
        <taxon>Galloanserae</taxon>
        <taxon>Galliformes</taxon>
        <taxon>Phasianidae</taxon>
        <taxon>Phasianinae</taxon>
        <taxon>Gallus</taxon>
    </lineage>
</organism>
<feature type="compositionally biased region" description="Low complexity" evidence="4">
    <location>
        <begin position="815"/>
        <end position="824"/>
    </location>
</feature>
<proteinExistence type="inferred from homology"/>
<dbReference type="PANTHER" id="PTHR15109">
    <property type="entry name" value="AGAP004327-PA"/>
    <property type="match status" value="1"/>
</dbReference>
<protein>
    <submittedName>
        <fullName evidence="6">Family with sequence similarity 193 member A</fullName>
    </submittedName>
</protein>
<feature type="compositionally biased region" description="Basic residues" evidence="4">
    <location>
        <begin position="1186"/>
        <end position="1196"/>
    </location>
</feature>
<sequence length="1261" mass="140720">MLHLPLWVCPDCRRTVEKEERHATIEQSLVSQDFLLHMPLGNSGSQQESVGGGRITVGAQTVPAADLNNSSPSDIACNCEACNERREISAETERESQQLQNYWSEVRYMVRCIYRQAGTPLADDQDQSLVPDKEGMKELVDRLGTTHDSCSEDMYSTLLQRYHQLEQEMGQVAEAWLECQKRIDDYVDEQMAMKTKQRMLKEDWEFFKQRRFIEEQLNNKKALAGENNFTDTMRHMLSSRLSMPDCPNCNYRRRCTCDDCSLSHILTCGIMDSPITDDIHINPLPLQIDSAPDYLSEIRPPSMSSASSGSGSSSPITIQQHPRLILADNGSAPTFGSDDEDVAPLSAKFADIYPLNNYDDAEVVANMNGIHSELNGGDENMALKDESPQVSSTSSSSSEADDEEADGESSGEPPGTQKEEMSLGKRALRKDEAKMDSPPPSYPSQQADQGPNACECHVCKQEASGLTASALATGRLPAGHQFMNPEKPAHPALHLYPHIHGHIPLHTIPHLPRPLIHPTLYTASPFTHNKALPPAPVQNHSNKHQVFNASLQDHIYPSCFGSTPDWNSSKFISLWGSEMMNDKNWNPATFLPDTIPGNDILTPALSEIRPEALPTTSSNEGSAVTDGKEKKNAAKKKCLYNFQDAFMEANKVVMATSSATSSVSCTATTVQSSSNQFKVSSKRPSSIGEVFHNINKEDHRHSAPVAPRNSPTSLASLPSLSPAALSPASTPHLPNLAAPSFPKTAATAPGFVDPHSGLCPTTVVPPTSTTDSSVSAPPSVCSDPDCEGHRCENSNTYDHQQYDGEESQDEDSCSEHSSSTSTSTNQKEGKYCDCCYCEFFGHGGPPAAPTSRNYAEMREKLRLRLTKRKEEQPKKPDQISERESVVDHRKVEDLLQFINSSETKPVSSSRAAKRARHKQRKLEEKARLEAEAREREHHQLLEEQRRREEEEEERLKQELQRLQELQQLRAVKKKKKERTNKDCQKVDVLTQNCQTAKESVPNAPEDIQNGTLEQSEKIETSSGSLSRHVNHTEQRPLSDTGCEPSNAVNTRDSKLLYQKEGSVKQHEPLSFLLDIMHQHKEGNNKQKLKQINKQCAEQVKKPVESSKASEIQTKTRNQIESKAKAELPVLAEPKKEEKKLTNNNNNKKQLNHIKEEKAPITSESPSPSEQQQNNKLILADSPQPKGKNKKNKKKKGDKVNNSIDDVFLPKDIDLDSVEMDETEREVEYFKRFCLDSARQTRQRLSINWSNFSLKKTTFAAH</sequence>
<evidence type="ECO:0000259" key="5">
    <source>
        <dbReference type="Pfam" id="PF15914"/>
    </source>
</evidence>
<reference evidence="6" key="2">
    <citation type="submission" date="2025-08" db="UniProtKB">
        <authorList>
            <consortium name="Ensembl"/>
        </authorList>
    </citation>
    <scope>IDENTIFICATION</scope>
    <source>
        <strain evidence="6">broiler</strain>
    </source>
</reference>
<reference evidence="6" key="3">
    <citation type="submission" date="2025-09" db="UniProtKB">
        <authorList>
            <consortium name="Ensembl"/>
        </authorList>
    </citation>
    <scope>IDENTIFICATION</scope>
    <source>
        <strain evidence="6">broiler</strain>
    </source>
</reference>
<feature type="compositionally biased region" description="Basic residues" evidence="4">
    <location>
        <begin position="911"/>
        <end position="920"/>
    </location>
</feature>
<feature type="compositionally biased region" description="Low complexity" evidence="4">
    <location>
        <begin position="762"/>
        <end position="780"/>
    </location>
</feature>
<dbReference type="AlphaFoldDB" id="A0A8V0YUX9"/>
<feature type="region of interest" description="Disordered" evidence="4">
    <location>
        <begin position="901"/>
        <end position="949"/>
    </location>
</feature>
<evidence type="ECO:0000313" key="7">
    <source>
        <dbReference type="Proteomes" id="UP000000539"/>
    </source>
</evidence>
<feature type="compositionally biased region" description="Basic and acidic residues" evidence="4">
    <location>
        <begin position="921"/>
        <end position="949"/>
    </location>
</feature>
<feature type="region of interest" description="Disordered" evidence="4">
    <location>
        <begin position="792"/>
        <end position="828"/>
    </location>
</feature>
<keyword evidence="2" id="KW-0597">Phosphoprotein</keyword>
<keyword evidence="3" id="KW-0175">Coiled coil</keyword>
<keyword evidence="7" id="KW-1185">Reference proteome</keyword>
<feature type="region of interest" description="Disordered" evidence="4">
    <location>
        <begin position="865"/>
        <end position="885"/>
    </location>
</feature>
<feature type="compositionally biased region" description="Acidic residues" evidence="4">
    <location>
        <begin position="399"/>
        <end position="409"/>
    </location>
</feature>
<reference evidence="6" key="1">
    <citation type="submission" date="2020-11" db="EMBL/GenBank/DDBJ databases">
        <title>Gallus gallus (Chicken) genome, bGalGal1, GRCg7b, maternal haplotype autosomes + Z &amp; W.</title>
        <authorList>
            <person name="Warren W."/>
            <person name="Formenti G."/>
            <person name="Fedrigo O."/>
            <person name="Haase B."/>
            <person name="Mountcastle J."/>
            <person name="Balacco J."/>
            <person name="Tracey A."/>
            <person name="Schneider V."/>
            <person name="Okimoto R."/>
            <person name="Cheng H."/>
            <person name="Hawken R."/>
            <person name="Howe K."/>
            <person name="Jarvis E.D."/>
        </authorList>
    </citation>
    <scope>NUCLEOTIDE SEQUENCE [LARGE SCALE GENOMIC DNA]</scope>
    <source>
        <strain evidence="6">Broiler</strain>
    </source>
</reference>
<accession>A0A8V0YUX9</accession>
<dbReference type="InterPro" id="IPR031802">
    <property type="entry name" value="FAM193_C"/>
</dbReference>
<gene>
    <name evidence="6" type="primary">FAM193A</name>
</gene>
<feature type="compositionally biased region" description="Low complexity" evidence="4">
    <location>
        <begin position="710"/>
        <end position="731"/>
    </location>
</feature>
<evidence type="ECO:0000256" key="3">
    <source>
        <dbReference type="ARBA" id="ARBA00023054"/>
    </source>
</evidence>
<comment type="similarity">
    <text evidence="1">Belongs to the FAM193 family.</text>
</comment>
<feature type="region of interest" description="Disordered" evidence="4">
    <location>
        <begin position="762"/>
        <end position="781"/>
    </location>
</feature>
<feature type="compositionally biased region" description="Low complexity" evidence="4">
    <location>
        <begin position="302"/>
        <end position="314"/>
    </location>
</feature>
<feature type="compositionally biased region" description="Acidic residues" evidence="4">
    <location>
        <begin position="803"/>
        <end position="812"/>
    </location>
</feature>
<feature type="compositionally biased region" description="Polar residues" evidence="4">
    <location>
        <begin position="1106"/>
        <end position="1116"/>
    </location>
</feature>
<dbReference type="Proteomes" id="UP000000539">
    <property type="component" value="Chromosome 4"/>
</dbReference>
<dbReference type="OrthoDB" id="10044608at2759"/>
<dbReference type="GeneTree" id="ENSGT00390000000973"/>
<feature type="domain" description="FAM193 C-terminal" evidence="5">
    <location>
        <begin position="1204"/>
        <end position="1260"/>
    </location>
</feature>
<evidence type="ECO:0000313" key="6">
    <source>
        <dbReference type="Ensembl" id="ENSGALP00010024872.1"/>
    </source>
</evidence>
<feature type="region of interest" description="Disordered" evidence="4">
    <location>
        <begin position="695"/>
        <end position="731"/>
    </location>
</feature>
<dbReference type="PANTHER" id="PTHR15109:SF2">
    <property type="entry name" value="PROTEIN FAM193A"/>
    <property type="match status" value="1"/>
</dbReference>
<evidence type="ECO:0000256" key="1">
    <source>
        <dbReference type="ARBA" id="ARBA00009689"/>
    </source>
</evidence>
<feature type="compositionally biased region" description="Low complexity" evidence="4">
    <location>
        <begin position="1162"/>
        <end position="1172"/>
    </location>
</feature>
<dbReference type="Ensembl" id="ENSGALT00010042382.1">
    <property type="protein sequence ID" value="ENSGALP00010024872.1"/>
    <property type="gene ID" value="ENSGALG00010017533.1"/>
</dbReference>
<evidence type="ECO:0000256" key="4">
    <source>
        <dbReference type="SAM" id="MobiDB-lite"/>
    </source>
</evidence>
<feature type="region of interest" description="Disordered" evidence="4">
    <location>
        <begin position="1020"/>
        <end position="1047"/>
    </location>
</feature>
<feature type="region of interest" description="Disordered" evidence="4">
    <location>
        <begin position="375"/>
        <end position="452"/>
    </location>
</feature>
<evidence type="ECO:0000256" key="2">
    <source>
        <dbReference type="ARBA" id="ARBA00022553"/>
    </source>
</evidence>
<name>A0A8V0YUX9_CHICK</name>
<dbReference type="InterPro" id="IPR029717">
    <property type="entry name" value="FAM193"/>
</dbReference>
<dbReference type="Pfam" id="PF15914">
    <property type="entry name" value="FAM193_C"/>
    <property type="match status" value="1"/>
</dbReference>
<feature type="region of interest" description="Disordered" evidence="4">
    <location>
        <begin position="295"/>
        <end position="316"/>
    </location>
</feature>
<feature type="compositionally biased region" description="Basic and acidic residues" evidence="4">
    <location>
        <begin position="417"/>
        <end position="435"/>
    </location>
</feature>